<feature type="compositionally biased region" description="Low complexity" evidence="1">
    <location>
        <begin position="336"/>
        <end position="345"/>
    </location>
</feature>
<evidence type="ECO:0000256" key="1">
    <source>
        <dbReference type="SAM" id="MobiDB-lite"/>
    </source>
</evidence>
<dbReference type="SMART" id="SM01237">
    <property type="entry name" value="ICA69"/>
    <property type="match status" value="1"/>
</dbReference>
<accession>A0A6A4VUP1</accession>
<feature type="compositionally biased region" description="Low complexity" evidence="1">
    <location>
        <begin position="487"/>
        <end position="496"/>
    </location>
</feature>
<dbReference type="AlphaFoldDB" id="A0A6A4VUP1"/>
<dbReference type="Gene3D" id="1.20.1270.60">
    <property type="entry name" value="Arfaptin homology (AH) domain/BAR domain"/>
    <property type="match status" value="1"/>
</dbReference>
<dbReference type="InterPro" id="IPR010504">
    <property type="entry name" value="AH_dom"/>
</dbReference>
<dbReference type="InterPro" id="IPR006723">
    <property type="entry name" value="Islet_autoAg_Ica1_C"/>
</dbReference>
<dbReference type="PANTHER" id="PTHR10164:SF4">
    <property type="entry name" value="GH23156P"/>
    <property type="match status" value="1"/>
</dbReference>
<feature type="region of interest" description="Disordered" evidence="1">
    <location>
        <begin position="487"/>
        <end position="508"/>
    </location>
</feature>
<dbReference type="InterPro" id="IPR027267">
    <property type="entry name" value="AH/BAR_dom_sf"/>
</dbReference>
<evidence type="ECO:0000259" key="2">
    <source>
        <dbReference type="PROSITE" id="PS50870"/>
    </source>
</evidence>
<dbReference type="EMBL" id="VIIS01001733">
    <property type="protein sequence ID" value="KAF0293619.1"/>
    <property type="molecule type" value="Genomic_DNA"/>
</dbReference>
<dbReference type="SMART" id="SM01015">
    <property type="entry name" value="Arfaptin"/>
    <property type="match status" value="1"/>
</dbReference>
<dbReference type="InterPro" id="IPR024114">
    <property type="entry name" value="Islet_autoAg_Ica1/Ica1-like"/>
</dbReference>
<feature type="domain" description="AH" evidence="2">
    <location>
        <begin position="64"/>
        <end position="267"/>
    </location>
</feature>
<evidence type="ECO:0000313" key="4">
    <source>
        <dbReference type="Proteomes" id="UP000440578"/>
    </source>
</evidence>
<dbReference type="SUPFAM" id="SSF103657">
    <property type="entry name" value="BAR/IMD domain-like"/>
    <property type="match status" value="1"/>
</dbReference>
<gene>
    <name evidence="3" type="primary">ICA1_1</name>
    <name evidence="3" type="ORF">FJT64_008629</name>
</gene>
<dbReference type="CDD" id="cd07661">
    <property type="entry name" value="BAR_ICA69"/>
    <property type="match status" value="1"/>
</dbReference>
<dbReference type="OrthoDB" id="2126778at2759"/>
<dbReference type="EMBL" id="VIIS01001733">
    <property type="protein sequence ID" value="KAF0293618.1"/>
    <property type="molecule type" value="Genomic_DNA"/>
</dbReference>
<dbReference type="Pfam" id="PF06456">
    <property type="entry name" value="Arfaptin"/>
    <property type="match status" value="1"/>
</dbReference>
<comment type="caution">
    <text evidence="3">The sequence shown here is derived from an EMBL/GenBank/DDBJ whole genome shotgun (WGS) entry which is preliminary data.</text>
</comment>
<dbReference type="GO" id="GO:0019904">
    <property type="term" value="F:protein domain specific binding"/>
    <property type="evidence" value="ECO:0007669"/>
    <property type="project" value="InterPro"/>
</dbReference>
<dbReference type="Pfam" id="PF04629">
    <property type="entry name" value="ICA69"/>
    <property type="match status" value="1"/>
</dbReference>
<feature type="compositionally biased region" description="Low complexity" evidence="1">
    <location>
        <begin position="299"/>
        <end position="314"/>
    </location>
</feature>
<dbReference type="FunFam" id="1.20.1270.60:FF:000068">
    <property type="entry name" value="Islet cell autoantigen"/>
    <property type="match status" value="1"/>
</dbReference>
<dbReference type="Proteomes" id="UP000440578">
    <property type="component" value="Unassembled WGS sequence"/>
</dbReference>
<dbReference type="PANTHER" id="PTHR10164">
    <property type="entry name" value="ISLET CELL AUTOANTIGEN 1"/>
    <property type="match status" value="1"/>
</dbReference>
<sequence>MNQNGSGGGVGGGGSVYGRMGGPYDRWVEPTDRSPLGRVQQQYWTTKQTLMRKLGKKEDEHVVASDSELDAKLEMYSSIDETCLDLDRLLGFYQDQLCVLSQEENSLGRFLKEQGKEDKTRAGKMMVAVGKTMSYTAQQRLALRSPLLRLHQEVETFHNRAVKDTAQTVRTMEKVRTEYRGTLLWMKDISQELDPDTYKQLEKFRKVQMQVKKNKQRFDKLKVDCLQKIDLLAASRCNMFSHALVLYQDALLQFWEKTARTMNHVAESFKGYQYYEFSVIKELCEPSRQLADRTSSSRPAPAQPAVGAAAAAPAEQDGDKLISLDLDQPDDDAETDASSAAAAAAADDDMLLDLGGEETGRGSEESGGQRQSHRPLRHAGGGGAADLLTHHPEIPDLEKEDQELLEEILAAPSAAAAAAQPGLWHTEGAQEPAQSGGHELQDVFGGLSLGGGAQYQSSAFMPSQLFGSGGRSAAGVAQMAAPAGAAAAAPVASQGPVPQPKSAADKQKDMSAWYSLFADLDPLANPDAVGKKKGEEDRNC</sequence>
<dbReference type="PROSITE" id="PS50870">
    <property type="entry name" value="AH"/>
    <property type="match status" value="1"/>
</dbReference>
<organism evidence="3 4">
    <name type="scientific">Amphibalanus amphitrite</name>
    <name type="common">Striped barnacle</name>
    <name type="synonym">Balanus amphitrite</name>
    <dbReference type="NCBI Taxonomy" id="1232801"/>
    <lineage>
        <taxon>Eukaryota</taxon>
        <taxon>Metazoa</taxon>
        <taxon>Ecdysozoa</taxon>
        <taxon>Arthropoda</taxon>
        <taxon>Crustacea</taxon>
        <taxon>Multicrustacea</taxon>
        <taxon>Cirripedia</taxon>
        <taxon>Thoracica</taxon>
        <taxon>Thoracicalcarea</taxon>
        <taxon>Balanomorpha</taxon>
        <taxon>Balanoidea</taxon>
        <taxon>Balanidae</taxon>
        <taxon>Amphibalaninae</taxon>
        <taxon>Amphibalanus</taxon>
    </lineage>
</organism>
<dbReference type="GO" id="GO:0051049">
    <property type="term" value="P:regulation of transport"/>
    <property type="evidence" value="ECO:0007669"/>
    <property type="project" value="TreeGrafter"/>
</dbReference>
<proteinExistence type="predicted"/>
<evidence type="ECO:0000313" key="3">
    <source>
        <dbReference type="EMBL" id="KAF0293618.1"/>
    </source>
</evidence>
<protein>
    <submittedName>
        <fullName evidence="3">Islet cell autoantigen 1</fullName>
    </submittedName>
</protein>
<dbReference type="GO" id="GO:0005794">
    <property type="term" value="C:Golgi apparatus"/>
    <property type="evidence" value="ECO:0007669"/>
    <property type="project" value="TreeGrafter"/>
</dbReference>
<feature type="region of interest" description="Disordered" evidence="1">
    <location>
        <begin position="290"/>
        <end position="389"/>
    </location>
</feature>
<keyword evidence="4" id="KW-1185">Reference proteome</keyword>
<name>A0A6A4VUP1_AMPAM</name>
<reference evidence="3 4" key="1">
    <citation type="submission" date="2019-07" db="EMBL/GenBank/DDBJ databases">
        <title>Draft genome assembly of a fouling barnacle, Amphibalanus amphitrite (Darwin, 1854): The first reference genome for Thecostraca.</title>
        <authorList>
            <person name="Kim W."/>
        </authorList>
    </citation>
    <scope>NUCLEOTIDE SEQUENCE [LARGE SCALE GENOMIC DNA]</scope>
    <source>
        <strain evidence="3">SNU_AA5</strain>
        <tissue evidence="3">Soma without cirri and trophi</tissue>
    </source>
</reference>